<evidence type="ECO:0000256" key="1">
    <source>
        <dbReference type="SAM" id="MobiDB-lite"/>
    </source>
</evidence>
<feature type="compositionally biased region" description="Acidic residues" evidence="1">
    <location>
        <begin position="139"/>
        <end position="156"/>
    </location>
</feature>
<dbReference type="AlphaFoldDB" id="A0ABD2QB86"/>
<evidence type="ECO:0000313" key="2">
    <source>
        <dbReference type="EMBL" id="KAL3316823.1"/>
    </source>
</evidence>
<organism evidence="2 3">
    <name type="scientific">Cichlidogyrus casuarinus</name>
    <dbReference type="NCBI Taxonomy" id="1844966"/>
    <lineage>
        <taxon>Eukaryota</taxon>
        <taxon>Metazoa</taxon>
        <taxon>Spiralia</taxon>
        <taxon>Lophotrochozoa</taxon>
        <taxon>Platyhelminthes</taxon>
        <taxon>Monogenea</taxon>
        <taxon>Monopisthocotylea</taxon>
        <taxon>Dactylogyridea</taxon>
        <taxon>Ancyrocephalidae</taxon>
        <taxon>Cichlidogyrus</taxon>
    </lineage>
</organism>
<feature type="region of interest" description="Disordered" evidence="1">
    <location>
        <begin position="113"/>
        <end position="158"/>
    </location>
</feature>
<feature type="compositionally biased region" description="Polar residues" evidence="1">
    <location>
        <begin position="113"/>
        <end position="122"/>
    </location>
</feature>
<feature type="region of interest" description="Disordered" evidence="1">
    <location>
        <begin position="317"/>
        <end position="362"/>
    </location>
</feature>
<keyword evidence="3" id="KW-1185">Reference proteome</keyword>
<comment type="caution">
    <text evidence="2">The sequence shown here is derived from an EMBL/GenBank/DDBJ whole genome shotgun (WGS) entry which is preliminary data.</text>
</comment>
<reference evidence="2 3" key="1">
    <citation type="submission" date="2024-11" db="EMBL/GenBank/DDBJ databases">
        <title>Adaptive evolution of stress response genes in parasites aligns with host niche diversity.</title>
        <authorList>
            <person name="Hahn C."/>
            <person name="Resl P."/>
        </authorList>
    </citation>
    <scope>NUCLEOTIDE SEQUENCE [LARGE SCALE GENOMIC DNA]</scope>
    <source>
        <strain evidence="2">EGGRZ-B1_66</strain>
        <tissue evidence="2">Body</tissue>
    </source>
</reference>
<evidence type="ECO:0000313" key="3">
    <source>
        <dbReference type="Proteomes" id="UP001626550"/>
    </source>
</evidence>
<dbReference type="EMBL" id="JBJKFK010000477">
    <property type="protein sequence ID" value="KAL3316823.1"/>
    <property type="molecule type" value="Genomic_DNA"/>
</dbReference>
<feature type="compositionally biased region" description="Low complexity" evidence="1">
    <location>
        <begin position="23"/>
        <end position="42"/>
    </location>
</feature>
<sequence>MSLNEQSSYASIQAAPVATATGAPVAAPVNYQRHQRQQLLPRPRYDRRIQLPPYNNSSHSHSLSQRRRLPIILPNHLYPTTSSESEDVIQPLDLLPFRNNVHEEFFRRLIISTEETTTSPNPGQEEEEEQNIVDHREEEEVLDGEEEDDEDEDDDQSITNSEVVAVEEDEVHSLFFNPSELNNSFGPTESAGVPPPDIVAGATQNNNSDQQPKIRRCSFPQLSTVEIERVPRSSSSISTHMIEENVSPDRAVLGSSETVDVAIAPMTERYLEGVPSERNSPLILSRRPSGNNSPHFSSRGSIHQLIFTNFAEMENATLAANETRSDGEGEEEGDDFYSGPVTQEVLTEEQGTAPPGSMQPSS</sequence>
<name>A0ABD2QB86_9PLAT</name>
<feature type="region of interest" description="Disordered" evidence="1">
    <location>
        <begin position="23"/>
        <end position="65"/>
    </location>
</feature>
<gene>
    <name evidence="2" type="ORF">Ciccas_004532</name>
</gene>
<protein>
    <submittedName>
        <fullName evidence="2">Uncharacterized protein</fullName>
    </submittedName>
</protein>
<dbReference type="Proteomes" id="UP001626550">
    <property type="component" value="Unassembled WGS sequence"/>
</dbReference>
<accession>A0ABD2QB86</accession>
<proteinExistence type="predicted"/>